<keyword evidence="3" id="KW-0862">Zinc</keyword>
<dbReference type="SUPFAM" id="SSF63829">
    <property type="entry name" value="Calcium-dependent phosphotriesterase"/>
    <property type="match status" value="1"/>
</dbReference>
<protein>
    <submittedName>
        <fullName evidence="5">SMP-30/gluconolactonase/LRE family protein</fullName>
    </submittedName>
</protein>
<evidence type="ECO:0000313" key="5">
    <source>
        <dbReference type="EMBL" id="MXP42061.1"/>
    </source>
</evidence>
<dbReference type="Proteomes" id="UP000469159">
    <property type="component" value="Unassembled WGS sequence"/>
</dbReference>
<dbReference type="InterPro" id="IPR005511">
    <property type="entry name" value="SMP-30"/>
</dbReference>
<dbReference type="InterPro" id="IPR013658">
    <property type="entry name" value="SGL"/>
</dbReference>
<keyword evidence="3" id="KW-0479">Metal-binding</keyword>
<dbReference type="InterPro" id="IPR011042">
    <property type="entry name" value="6-blade_b-propeller_TolB-like"/>
</dbReference>
<proteinExistence type="inferred from homology"/>
<dbReference type="Pfam" id="PF08450">
    <property type="entry name" value="SGL"/>
    <property type="match status" value="1"/>
</dbReference>
<evidence type="ECO:0000256" key="2">
    <source>
        <dbReference type="PIRSR" id="PIRSR605511-1"/>
    </source>
</evidence>
<dbReference type="PRINTS" id="PR01790">
    <property type="entry name" value="SMP30FAMILY"/>
</dbReference>
<dbReference type="GO" id="GO:0004341">
    <property type="term" value="F:gluconolactonase activity"/>
    <property type="evidence" value="ECO:0007669"/>
    <property type="project" value="TreeGrafter"/>
</dbReference>
<dbReference type="GO" id="GO:0019853">
    <property type="term" value="P:L-ascorbic acid biosynthetic process"/>
    <property type="evidence" value="ECO:0007669"/>
    <property type="project" value="TreeGrafter"/>
</dbReference>
<feature type="binding site" evidence="3">
    <location>
        <position position="15"/>
    </location>
    <ligand>
        <name>a divalent metal cation</name>
        <dbReference type="ChEBI" id="CHEBI:60240"/>
    </ligand>
</feature>
<dbReference type="RefSeq" id="WP_160746914.1">
    <property type="nucleotide sequence ID" value="NZ_WTYK01000005.1"/>
</dbReference>
<keyword evidence="6" id="KW-1185">Reference proteome</keyword>
<accession>A0A6I4UTF8</accession>
<comment type="cofactor">
    <cofactor evidence="3">
        <name>Zn(2+)</name>
        <dbReference type="ChEBI" id="CHEBI:29105"/>
    </cofactor>
    <text evidence="3">Binds 1 divalent metal cation per subunit.</text>
</comment>
<feature type="active site" description="Proton donor/acceptor" evidence="2">
    <location>
        <position position="197"/>
    </location>
</feature>
<feature type="binding site" evidence="3">
    <location>
        <position position="197"/>
    </location>
    <ligand>
        <name>a divalent metal cation</name>
        <dbReference type="ChEBI" id="CHEBI:60240"/>
    </ligand>
</feature>
<feature type="binding site" evidence="3">
    <location>
        <position position="147"/>
    </location>
    <ligand>
        <name>a divalent metal cation</name>
        <dbReference type="ChEBI" id="CHEBI:60240"/>
    </ligand>
</feature>
<name>A0A6I4UTF8_9SPHN</name>
<dbReference type="OrthoDB" id="2633250at2"/>
<dbReference type="Gene3D" id="2.120.10.30">
    <property type="entry name" value="TolB, C-terminal domain"/>
    <property type="match status" value="1"/>
</dbReference>
<evidence type="ECO:0000256" key="3">
    <source>
        <dbReference type="PIRSR" id="PIRSR605511-2"/>
    </source>
</evidence>
<comment type="similarity">
    <text evidence="1">Belongs to the SMP-30/CGR1 family.</text>
</comment>
<reference evidence="5 6" key="1">
    <citation type="submission" date="2019-12" db="EMBL/GenBank/DDBJ databases">
        <title>Genomic-based taxomic classification of the family Erythrobacteraceae.</title>
        <authorList>
            <person name="Xu L."/>
        </authorList>
    </citation>
    <scope>NUCLEOTIDE SEQUENCE [LARGE SCALE GENOMIC DNA]</scope>
    <source>
        <strain evidence="5 6">MCCC 1K02066</strain>
    </source>
</reference>
<sequence length="289" mass="31634">MRITRLGVPRCSVGEGPLWDVLEQALYMIDILEKRVVRSDPRTGVVREWIMPELIGSMALREQGGAIVALASGVHTLDFDTGECSLLARHVDLDDRVQLADGKVDRRGRFIVGSSDRGMKEARGKLYALDPGATELRAIDDDVFLANGPCWSPDDKIFYHADSIRKLIYAYDYDIESGTVANRRPFASTEELGGIPDGATVDAEGHVWSAICEGGKLVRFRPDGSIERIVDFPVKLPGSVMFGGANMDQIFVPTLSPAFLGRPADPLDGCTFVIEELMIHGIAEPRFAG</sequence>
<gene>
    <name evidence="5" type="ORF">GRI75_10455</name>
</gene>
<dbReference type="EMBL" id="WTYK01000005">
    <property type="protein sequence ID" value="MXP42061.1"/>
    <property type="molecule type" value="Genomic_DNA"/>
</dbReference>
<dbReference type="PANTHER" id="PTHR10907:SF47">
    <property type="entry name" value="REGUCALCIN"/>
    <property type="match status" value="1"/>
</dbReference>
<dbReference type="GO" id="GO:0005509">
    <property type="term" value="F:calcium ion binding"/>
    <property type="evidence" value="ECO:0007669"/>
    <property type="project" value="TreeGrafter"/>
</dbReference>
<evidence type="ECO:0000256" key="1">
    <source>
        <dbReference type="ARBA" id="ARBA00008853"/>
    </source>
</evidence>
<dbReference type="AlphaFoldDB" id="A0A6I4UTF8"/>
<comment type="caution">
    <text evidence="5">The sequence shown here is derived from an EMBL/GenBank/DDBJ whole genome shotgun (WGS) entry which is preliminary data.</text>
</comment>
<evidence type="ECO:0000259" key="4">
    <source>
        <dbReference type="Pfam" id="PF08450"/>
    </source>
</evidence>
<organism evidence="5 6">
    <name type="scientific">Croceibacterium soli</name>
    <dbReference type="NCBI Taxonomy" id="1739690"/>
    <lineage>
        <taxon>Bacteria</taxon>
        <taxon>Pseudomonadati</taxon>
        <taxon>Pseudomonadota</taxon>
        <taxon>Alphaproteobacteria</taxon>
        <taxon>Sphingomonadales</taxon>
        <taxon>Erythrobacteraceae</taxon>
        <taxon>Croceibacterium</taxon>
    </lineage>
</organism>
<evidence type="ECO:0000313" key="6">
    <source>
        <dbReference type="Proteomes" id="UP000469159"/>
    </source>
</evidence>
<feature type="domain" description="SMP-30/Gluconolactonase/LRE-like region" evidence="4">
    <location>
        <begin position="13"/>
        <end position="254"/>
    </location>
</feature>
<dbReference type="PANTHER" id="PTHR10907">
    <property type="entry name" value="REGUCALCIN"/>
    <property type="match status" value="1"/>
</dbReference>